<evidence type="ECO:0000256" key="2">
    <source>
        <dbReference type="ARBA" id="ARBA00022729"/>
    </source>
</evidence>
<dbReference type="Proteomes" id="UP000270673">
    <property type="component" value="Chromosome"/>
</dbReference>
<comment type="similarity">
    <text evidence="1">Belongs to the Skp family.</text>
</comment>
<dbReference type="Gene3D" id="3.30.910.20">
    <property type="entry name" value="Skp domain"/>
    <property type="match status" value="1"/>
</dbReference>
<evidence type="ECO:0000256" key="3">
    <source>
        <dbReference type="SAM" id="Coils"/>
    </source>
</evidence>
<dbReference type="Pfam" id="PF03938">
    <property type="entry name" value="OmpH"/>
    <property type="match status" value="1"/>
</dbReference>
<dbReference type="KEGG" id="buy:D8S85_08120"/>
<dbReference type="InterPro" id="IPR005632">
    <property type="entry name" value="Chaperone_Skp"/>
</dbReference>
<evidence type="ECO:0000256" key="1">
    <source>
        <dbReference type="ARBA" id="ARBA00009091"/>
    </source>
</evidence>
<dbReference type="EMBL" id="CP032819">
    <property type="protein sequence ID" value="AZS29529.1"/>
    <property type="molecule type" value="Genomic_DNA"/>
</dbReference>
<evidence type="ECO:0000313" key="6">
    <source>
        <dbReference type="Proteomes" id="UP000270673"/>
    </source>
</evidence>
<dbReference type="PANTHER" id="PTHR35089">
    <property type="entry name" value="CHAPERONE PROTEIN SKP"/>
    <property type="match status" value="1"/>
</dbReference>
<dbReference type="OrthoDB" id="1524711at2"/>
<accession>A0A3S9VSS0</accession>
<name>A0A3S9VSS0_9BACT</name>
<dbReference type="PANTHER" id="PTHR35089:SF1">
    <property type="entry name" value="CHAPERONE PROTEIN SKP"/>
    <property type="match status" value="1"/>
</dbReference>
<dbReference type="GO" id="GO:0051082">
    <property type="term" value="F:unfolded protein binding"/>
    <property type="evidence" value="ECO:0007669"/>
    <property type="project" value="InterPro"/>
</dbReference>
<evidence type="ECO:0000313" key="5">
    <source>
        <dbReference type="EMBL" id="AZS29529.1"/>
    </source>
</evidence>
<proteinExistence type="inferred from homology"/>
<gene>
    <name evidence="5" type="ORF">D8S85_08120</name>
</gene>
<keyword evidence="2 4" id="KW-0732">Signal</keyword>
<dbReference type="SMART" id="SM00935">
    <property type="entry name" value="OmpH"/>
    <property type="match status" value="1"/>
</dbReference>
<evidence type="ECO:0000256" key="4">
    <source>
        <dbReference type="SAM" id="SignalP"/>
    </source>
</evidence>
<protein>
    <submittedName>
        <fullName evidence="5">OmpH family outer membrane protein</fullName>
    </submittedName>
</protein>
<dbReference type="GO" id="GO:0050821">
    <property type="term" value="P:protein stabilization"/>
    <property type="evidence" value="ECO:0007669"/>
    <property type="project" value="TreeGrafter"/>
</dbReference>
<dbReference type="GO" id="GO:0005829">
    <property type="term" value="C:cytosol"/>
    <property type="evidence" value="ECO:0007669"/>
    <property type="project" value="TreeGrafter"/>
</dbReference>
<dbReference type="AlphaFoldDB" id="A0A3S9VSS0"/>
<dbReference type="InterPro" id="IPR024930">
    <property type="entry name" value="Skp_dom_sf"/>
</dbReference>
<keyword evidence="6" id="KW-1185">Reference proteome</keyword>
<organism evidence="5 6">
    <name type="scientific">Butyricimonas faecalis</name>
    <dbReference type="NCBI Taxonomy" id="2093856"/>
    <lineage>
        <taxon>Bacteria</taxon>
        <taxon>Pseudomonadati</taxon>
        <taxon>Bacteroidota</taxon>
        <taxon>Bacteroidia</taxon>
        <taxon>Bacteroidales</taxon>
        <taxon>Odoribacteraceae</taxon>
        <taxon>Butyricimonas</taxon>
    </lineage>
</organism>
<dbReference type="RefSeq" id="WP_106480255.1">
    <property type="nucleotide sequence ID" value="NZ_CP032819.1"/>
</dbReference>
<reference evidence="5 6" key="1">
    <citation type="submission" date="2018-10" db="EMBL/GenBank/DDBJ databases">
        <title>Butyricimonas faecalis sp. nov., isolated from human faeces and emended description of the genus Butyricimonas.</title>
        <authorList>
            <person name="Le Roy T."/>
            <person name="Van der Smissen P."/>
            <person name="Paquot A."/>
            <person name="Delzenne N."/>
            <person name="Muccioli G."/>
            <person name="Collet J.-F."/>
            <person name="Cani P.D."/>
        </authorList>
    </citation>
    <scope>NUCLEOTIDE SEQUENCE [LARGE SCALE GENOMIC DNA]</scope>
    <source>
        <strain evidence="5 6">H184</strain>
    </source>
</reference>
<feature type="signal peptide" evidence="4">
    <location>
        <begin position="1"/>
        <end position="22"/>
    </location>
</feature>
<feature type="coiled-coil region" evidence="3">
    <location>
        <begin position="45"/>
        <end position="116"/>
    </location>
</feature>
<feature type="chain" id="PRO_5019058521" evidence="4">
    <location>
        <begin position="23"/>
        <end position="178"/>
    </location>
</feature>
<sequence length="178" mass="19850">MKNTLKLFALVAFVFAVFTASAQTAKPIKLGHLDVQKVMTSMPEFKKAQDDLAAKEQEIRKELTAMHDNYQKLMQEYQANAKTLTEISRTAKEQEIQGLAERIQNFQQLAQEQMAKTQEDLLAPIITKIQNAVQAVGKEGGFTYIFAATPNFGQGALLYTADNSEDVLPLVKKKLGIQ</sequence>
<dbReference type="SUPFAM" id="SSF111384">
    <property type="entry name" value="OmpH-like"/>
    <property type="match status" value="1"/>
</dbReference>
<keyword evidence="3" id="KW-0175">Coiled coil</keyword>